<proteinExistence type="predicted"/>
<comment type="caution">
    <text evidence="2">The sequence shown here is derived from an EMBL/GenBank/DDBJ whole genome shotgun (WGS) entry which is preliminary data.</text>
</comment>
<feature type="domain" description="Aminoglycoside phosphotransferase" evidence="1">
    <location>
        <begin position="94"/>
        <end position="322"/>
    </location>
</feature>
<dbReference type="Pfam" id="PF01636">
    <property type="entry name" value="APH"/>
    <property type="match status" value="1"/>
</dbReference>
<keyword evidence="3" id="KW-1185">Reference proteome</keyword>
<gene>
    <name evidence="2" type="ORF">BELL_0002g00060</name>
</gene>
<accession>A0A4Z1K572</accession>
<dbReference type="InterPro" id="IPR002575">
    <property type="entry name" value="Aminoglycoside_PTrfase"/>
</dbReference>
<protein>
    <recommendedName>
        <fullName evidence="1">Aminoglycoside phosphotransferase domain-containing protein</fullName>
    </recommendedName>
</protein>
<evidence type="ECO:0000313" key="2">
    <source>
        <dbReference type="EMBL" id="TGO80684.1"/>
    </source>
</evidence>
<dbReference type="STRING" id="278938.A0A4Z1K572"/>
<organism evidence="2 3">
    <name type="scientific">Botrytis elliptica</name>
    <dbReference type="NCBI Taxonomy" id="278938"/>
    <lineage>
        <taxon>Eukaryota</taxon>
        <taxon>Fungi</taxon>
        <taxon>Dikarya</taxon>
        <taxon>Ascomycota</taxon>
        <taxon>Pezizomycotina</taxon>
        <taxon>Leotiomycetes</taxon>
        <taxon>Helotiales</taxon>
        <taxon>Sclerotiniaceae</taxon>
        <taxon>Botrytis</taxon>
    </lineage>
</organism>
<dbReference type="InterPro" id="IPR011009">
    <property type="entry name" value="Kinase-like_dom_sf"/>
</dbReference>
<dbReference type="PANTHER" id="PTHR21310">
    <property type="entry name" value="AMINOGLYCOSIDE PHOSPHOTRANSFERASE-RELATED-RELATED"/>
    <property type="match status" value="1"/>
</dbReference>
<dbReference type="Proteomes" id="UP000297229">
    <property type="component" value="Unassembled WGS sequence"/>
</dbReference>
<dbReference type="InterPro" id="IPR051678">
    <property type="entry name" value="AGP_Transferase"/>
</dbReference>
<name>A0A4Z1K572_9HELO</name>
<evidence type="ECO:0000313" key="3">
    <source>
        <dbReference type="Proteomes" id="UP000297229"/>
    </source>
</evidence>
<evidence type="ECO:0000259" key="1">
    <source>
        <dbReference type="Pfam" id="PF01636"/>
    </source>
</evidence>
<reference evidence="2 3" key="1">
    <citation type="submission" date="2017-12" db="EMBL/GenBank/DDBJ databases">
        <title>Comparative genomics of Botrytis spp.</title>
        <authorList>
            <person name="Valero-Jimenez C.A."/>
            <person name="Tapia P."/>
            <person name="Veloso J."/>
            <person name="Silva-Moreno E."/>
            <person name="Staats M."/>
            <person name="Valdes J.H."/>
            <person name="Van Kan J.A.L."/>
        </authorList>
    </citation>
    <scope>NUCLEOTIDE SEQUENCE [LARGE SCALE GENOMIC DNA]</scope>
    <source>
        <strain evidence="2 3">Be9601</strain>
    </source>
</reference>
<dbReference type="PANTHER" id="PTHR21310:SF15">
    <property type="entry name" value="AMINOGLYCOSIDE PHOSPHOTRANSFERASE DOMAIN-CONTAINING PROTEIN"/>
    <property type="match status" value="1"/>
</dbReference>
<dbReference type="EMBL" id="PQXM01000002">
    <property type="protein sequence ID" value="TGO80684.1"/>
    <property type="molecule type" value="Genomic_DNA"/>
</dbReference>
<dbReference type="AlphaFoldDB" id="A0A4Z1K572"/>
<sequence>MQHSYGAAFSRVQSGEEKYRLIKSGESDLDDAAWIAQNEAEITRLRSMIDDEAVCKHASSLNGGRKCTIEHFSLSGDESFMGAANYHARIRFEDGSPSWFLRVPRVATCNTVSISLIEYLICSEYATLKFLETTAVPAPHAFSYGLAGTNRDHGVGVSFILMEEVAGICWSSGEASKEEKAKVWAGLARILKELEKHPFEKAGSLCLYSSQLQVSKCASDRFLVLDPRGPFSTSTEYYSAFAEQYLELIADGQLYTEYPINAYLVYRFLKDNVHQFKRSVDSDGVERFYLKHVDDKGDHLFVDDQLNITGIIDWQMARVVPREEAFGPSLVTADMEALCGGSVPLSLDDKVLLDLLHKGGMTGSTSDSADEKIRRFFWGLALETEWKYALPLATAILKCFGVEEKWDAWKEKALKEYETDDGLIRLVGS</sequence>
<dbReference type="Gene3D" id="3.90.1200.10">
    <property type="match status" value="1"/>
</dbReference>
<dbReference type="SUPFAM" id="SSF56112">
    <property type="entry name" value="Protein kinase-like (PK-like)"/>
    <property type="match status" value="1"/>
</dbReference>